<accession>A0A7W6LK98</accession>
<dbReference type="Gene3D" id="3.90.380.10">
    <property type="entry name" value="Naphthalene 1,2-dioxygenase Alpha Subunit, Chain A, domain 1"/>
    <property type="match status" value="1"/>
</dbReference>
<sequence length="92" mass="10240">MLPITAEKSVGYCDYFFIDGNVNEEAQALMDWEGNILEKEDNDLIVAAHRGMKSLVMQQGIFVIHPDRHDISEAPLAHFNTLVSQAVKAIAP</sequence>
<evidence type="ECO:0008006" key="3">
    <source>
        <dbReference type="Google" id="ProtNLM"/>
    </source>
</evidence>
<keyword evidence="2" id="KW-1185">Reference proteome</keyword>
<protein>
    <recommendedName>
        <fullName evidence="3">Aromatic-ring-hydroxylating dioxygenase alpha subunit C-terminal domain-containing protein</fullName>
    </recommendedName>
</protein>
<name>A0A7W6LK98_9HYPH</name>
<evidence type="ECO:0000313" key="1">
    <source>
        <dbReference type="EMBL" id="MBB4144772.1"/>
    </source>
</evidence>
<gene>
    <name evidence="1" type="ORF">GGQ72_003329</name>
</gene>
<comment type="caution">
    <text evidence="1">The sequence shown here is derived from an EMBL/GenBank/DDBJ whole genome shotgun (WGS) entry which is preliminary data.</text>
</comment>
<dbReference type="Proteomes" id="UP000519897">
    <property type="component" value="Unassembled WGS sequence"/>
</dbReference>
<dbReference type="EMBL" id="JACIEC010000004">
    <property type="protein sequence ID" value="MBB4144772.1"/>
    <property type="molecule type" value="Genomic_DNA"/>
</dbReference>
<dbReference type="AlphaFoldDB" id="A0A7W6LK98"/>
<reference evidence="1 2" key="1">
    <citation type="submission" date="2020-08" db="EMBL/GenBank/DDBJ databases">
        <title>Genomic Encyclopedia of Type Strains, Phase IV (KMG-IV): sequencing the most valuable type-strain genomes for metagenomic binning, comparative biology and taxonomic classification.</title>
        <authorList>
            <person name="Goeker M."/>
        </authorList>
    </citation>
    <scope>NUCLEOTIDE SEQUENCE [LARGE SCALE GENOMIC DNA]</scope>
    <source>
        <strain evidence="1 2">DSM 29514</strain>
    </source>
</reference>
<organism evidence="1 2">
    <name type="scientific">Rhizobium rhizoryzae</name>
    <dbReference type="NCBI Taxonomy" id="451876"/>
    <lineage>
        <taxon>Bacteria</taxon>
        <taxon>Pseudomonadati</taxon>
        <taxon>Pseudomonadota</taxon>
        <taxon>Alphaproteobacteria</taxon>
        <taxon>Hyphomicrobiales</taxon>
        <taxon>Rhizobiaceae</taxon>
        <taxon>Rhizobium/Agrobacterium group</taxon>
        <taxon>Rhizobium</taxon>
    </lineage>
</organism>
<evidence type="ECO:0000313" key="2">
    <source>
        <dbReference type="Proteomes" id="UP000519897"/>
    </source>
</evidence>
<dbReference type="RefSeq" id="WP_165134005.1">
    <property type="nucleotide sequence ID" value="NZ_CP049250.1"/>
</dbReference>
<proteinExistence type="predicted"/>